<protein>
    <submittedName>
        <fullName evidence="1">Uncharacterized protein</fullName>
    </submittedName>
</protein>
<sequence>MFGSKSVASSIAVSRDHPRLCFGATAFVDLILSAETTVDRSYDDCAIRSGRYLSAATIVGLTPSRCASSGCLESAVGGAMRTRTDSTVAVPSTASVVFRIAAIAPLRRIGTILP</sequence>
<organism evidence="1 2">
    <name type="scientific">Natronorubrum tibetense GA33</name>
    <dbReference type="NCBI Taxonomy" id="1114856"/>
    <lineage>
        <taxon>Archaea</taxon>
        <taxon>Methanobacteriati</taxon>
        <taxon>Methanobacteriota</taxon>
        <taxon>Stenosarchaea group</taxon>
        <taxon>Halobacteria</taxon>
        <taxon>Halobacteriales</taxon>
        <taxon>Natrialbaceae</taxon>
        <taxon>Natronorubrum</taxon>
    </lineage>
</organism>
<proteinExistence type="predicted"/>
<keyword evidence="2" id="KW-1185">Reference proteome</keyword>
<comment type="caution">
    <text evidence="1">The sequence shown here is derived from an EMBL/GenBank/DDBJ whole genome shotgun (WGS) entry which is preliminary data.</text>
</comment>
<evidence type="ECO:0000313" key="2">
    <source>
        <dbReference type="Proteomes" id="UP000011599"/>
    </source>
</evidence>
<accession>L9VSJ5</accession>
<reference evidence="1 2" key="1">
    <citation type="journal article" date="2014" name="PLoS Genet.">
        <title>Phylogenetically driven sequencing of extremely halophilic archaea reveals strategies for static and dynamic osmo-response.</title>
        <authorList>
            <person name="Becker E.A."/>
            <person name="Seitzer P.M."/>
            <person name="Tritt A."/>
            <person name="Larsen D."/>
            <person name="Krusor M."/>
            <person name="Yao A.I."/>
            <person name="Wu D."/>
            <person name="Madern D."/>
            <person name="Eisen J.A."/>
            <person name="Darling A.E."/>
            <person name="Facciotti M.T."/>
        </authorList>
    </citation>
    <scope>NUCLEOTIDE SEQUENCE [LARGE SCALE GENOMIC DNA]</scope>
    <source>
        <strain evidence="1 2">GA33</strain>
    </source>
</reference>
<dbReference type="AlphaFoldDB" id="L9VSJ5"/>
<evidence type="ECO:0000313" key="1">
    <source>
        <dbReference type="EMBL" id="ELY39243.1"/>
    </source>
</evidence>
<dbReference type="EMBL" id="AOHW01000038">
    <property type="protein sequence ID" value="ELY39243.1"/>
    <property type="molecule type" value="Genomic_DNA"/>
</dbReference>
<gene>
    <name evidence="1" type="ORF">C496_15337</name>
</gene>
<name>L9VSJ5_9EURY</name>
<dbReference type="Proteomes" id="UP000011599">
    <property type="component" value="Unassembled WGS sequence"/>
</dbReference>